<dbReference type="InterPro" id="IPR031851">
    <property type="entry name" value="DUF4750"/>
</dbReference>
<comment type="caution">
    <text evidence="4">The sequence shown here is derived from an EMBL/GenBank/DDBJ whole genome shotgun (WGS) entry which is preliminary data.</text>
</comment>
<reference evidence="4" key="1">
    <citation type="submission" date="2021-06" db="EMBL/GenBank/DDBJ databases">
        <authorList>
            <person name="Hodson N. C."/>
            <person name="Mongue J. A."/>
            <person name="Jaron S. K."/>
        </authorList>
    </citation>
    <scope>NUCLEOTIDE SEQUENCE</scope>
</reference>
<dbReference type="OrthoDB" id="937at2759"/>
<feature type="transmembrane region" description="Helical" evidence="3">
    <location>
        <begin position="128"/>
        <end position="153"/>
    </location>
</feature>
<protein>
    <submittedName>
        <fullName evidence="4">Uncharacterized protein</fullName>
    </submittedName>
</protein>
<name>A0A8J2Q764_9HEXA</name>
<gene>
    <name evidence="4" type="ORF">AFUS01_LOCUS46937</name>
</gene>
<keyword evidence="3" id="KW-1133">Transmembrane helix</keyword>
<comment type="similarity">
    <text evidence="1">Belongs to the UPF0538 family.</text>
</comment>
<dbReference type="AlphaFoldDB" id="A0A8J2Q764"/>
<sequence length="198" mass="22533">MDASGSQGEVRTVDDTVDRGATLTIRLIRSFEFRNWKPVVVRNIDLDTLTLKELTEIVAKSVKNSSLPPPFKNFAYDCFKIEYQAFGLKTNDPLINTEDDDKLILQDNLSLALQGITIIFSIMDTSQVLATVSSIVVAIIFIFLFVALLWYIVWKLYLSHFTFIRELLGRGSDNNIAEPPAPRPSQPRRRISRHRETS</sequence>
<dbReference type="EMBL" id="CAJVCH010571580">
    <property type="protein sequence ID" value="CAG7837901.1"/>
    <property type="molecule type" value="Genomic_DNA"/>
</dbReference>
<evidence type="ECO:0000256" key="1">
    <source>
        <dbReference type="ARBA" id="ARBA00007176"/>
    </source>
</evidence>
<keyword evidence="5" id="KW-1185">Reference proteome</keyword>
<feature type="region of interest" description="Disordered" evidence="2">
    <location>
        <begin position="175"/>
        <end position="198"/>
    </location>
</feature>
<proteinExistence type="inferred from homology"/>
<dbReference type="Pfam" id="PF15938">
    <property type="entry name" value="DUF4750"/>
    <property type="match status" value="1"/>
</dbReference>
<dbReference type="PANTHER" id="PTHR18444">
    <property type="entry name" value="UPF0538 FAMILY MEMBER"/>
    <property type="match status" value="1"/>
</dbReference>
<keyword evidence="3" id="KW-0812">Transmembrane</keyword>
<feature type="compositionally biased region" description="Basic residues" evidence="2">
    <location>
        <begin position="186"/>
        <end position="198"/>
    </location>
</feature>
<dbReference type="Proteomes" id="UP000708208">
    <property type="component" value="Unassembled WGS sequence"/>
</dbReference>
<evidence type="ECO:0000256" key="3">
    <source>
        <dbReference type="SAM" id="Phobius"/>
    </source>
</evidence>
<dbReference type="PANTHER" id="PTHR18444:SF9">
    <property type="entry name" value="UPF0538 PROTEIN C2ORF76"/>
    <property type="match status" value="1"/>
</dbReference>
<dbReference type="InterPro" id="IPR018794">
    <property type="entry name" value="UPF0538"/>
</dbReference>
<keyword evidence="3" id="KW-0472">Membrane</keyword>
<accession>A0A8J2Q764</accession>
<dbReference type="Pfam" id="PF10209">
    <property type="entry name" value="DUF2340"/>
    <property type="match status" value="1"/>
</dbReference>
<evidence type="ECO:0000313" key="4">
    <source>
        <dbReference type="EMBL" id="CAG7837901.1"/>
    </source>
</evidence>
<organism evidence="4 5">
    <name type="scientific">Allacma fusca</name>
    <dbReference type="NCBI Taxonomy" id="39272"/>
    <lineage>
        <taxon>Eukaryota</taxon>
        <taxon>Metazoa</taxon>
        <taxon>Ecdysozoa</taxon>
        <taxon>Arthropoda</taxon>
        <taxon>Hexapoda</taxon>
        <taxon>Collembola</taxon>
        <taxon>Symphypleona</taxon>
        <taxon>Sminthuridae</taxon>
        <taxon>Allacma</taxon>
    </lineage>
</organism>
<evidence type="ECO:0000256" key="2">
    <source>
        <dbReference type="SAM" id="MobiDB-lite"/>
    </source>
</evidence>
<evidence type="ECO:0000313" key="5">
    <source>
        <dbReference type="Proteomes" id="UP000708208"/>
    </source>
</evidence>